<evidence type="ECO:0000256" key="8">
    <source>
        <dbReference type="ARBA" id="ARBA00023065"/>
    </source>
</evidence>
<evidence type="ECO:0000256" key="9">
    <source>
        <dbReference type="ARBA" id="ARBA00023136"/>
    </source>
</evidence>
<dbReference type="GO" id="GO:0005524">
    <property type="term" value="F:ATP binding"/>
    <property type="evidence" value="ECO:0007669"/>
    <property type="project" value="UniProtKB-KW"/>
</dbReference>
<dbReference type="Pfam" id="PF00005">
    <property type="entry name" value="ABC_tran"/>
    <property type="match status" value="1"/>
</dbReference>
<dbReference type="PROSITE" id="PS50893">
    <property type="entry name" value="ABC_TRANSPORTER_2"/>
    <property type="match status" value="1"/>
</dbReference>
<reference evidence="11" key="1">
    <citation type="journal article" date="2024" name="Int. J. Syst. Evol. Microbiol.">
        <title>Polycladomyces zharkentensis sp. nov., a novel thermophilic cellulose- and starch-degrading member of the Bacillota from a geothermal aquifer in Kazakhstan.</title>
        <authorList>
            <person name="Mashzhan A."/>
            <person name="Kistaubayeva A."/>
            <person name="Javier-Lopez R."/>
            <person name="Bissenova U."/>
            <person name="Bissenbay A."/>
            <person name="Birkeland N.K."/>
        </authorList>
    </citation>
    <scope>NUCLEOTIDE SEQUENCE</scope>
    <source>
        <strain evidence="11">ZKZ2T</strain>
    </source>
</reference>
<dbReference type="PANTHER" id="PTHR42771:SF2">
    <property type="entry name" value="IRON(3+)-HYDROXAMATE IMPORT ATP-BINDING PROTEIN FHUC"/>
    <property type="match status" value="1"/>
</dbReference>
<comment type="subcellular location">
    <subcellularLocation>
        <location evidence="1">Cell membrane</location>
        <topology evidence="1">Peripheral membrane protein</topology>
    </subcellularLocation>
</comment>
<organism evidence="11 12">
    <name type="scientific">Polycladomyces zharkentensis</name>
    <dbReference type="NCBI Taxonomy" id="2807616"/>
    <lineage>
        <taxon>Bacteria</taxon>
        <taxon>Bacillati</taxon>
        <taxon>Bacillota</taxon>
        <taxon>Bacilli</taxon>
        <taxon>Bacillales</taxon>
        <taxon>Thermoactinomycetaceae</taxon>
        <taxon>Polycladomyces</taxon>
    </lineage>
</organism>
<dbReference type="SMART" id="SM00382">
    <property type="entry name" value="AAA"/>
    <property type="match status" value="1"/>
</dbReference>
<name>A0ABS2WIV0_9BACL</name>
<accession>A0ABS2WIV0</accession>
<dbReference type="InterPro" id="IPR051535">
    <property type="entry name" value="Siderophore_ABC-ATPase"/>
</dbReference>
<keyword evidence="12" id="KW-1185">Reference proteome</keyword>
<evidence type="ECO:0000259" key="10">
    <source>
        <dbReference type="PROSITE" id="PS50893"/>
    </source>
</evidence>
<comment type="caution">
    <text evidence="11">The sequence shown here is derived from an EMBL/GenBank/DDBJ whole genome shotgun (WGS) entry which is preliminary data.</text>
</comment>
<evidence type="ECO:0000313" key="11">
    <source>
        <dbReference type="EMBL" id="MBN2909453.1"/>
    </source>
</evidence>
<dbReference type="PROSITE" id="PS00211">
    <property type="entry name" value="ABC_TRANSPORTER_1"/>
    <property type="match status" value="1"/>
</dbReference>
<keyword evidence="3" id="KW-1003">Cell membrane</keyword>
<evidence type="ECO:0000256" key="4">
    <source>
        <dbReference type="ARBA" id="ARBA00022496"/>
    </source>
</evidence>
<keyword evidence="4" id="KW-0410">Iron transport</keyword>
<dbReference type="CDD" id="cd03214">
    <property type="entry name" value="ABC_Iron-Siderophores_B12_Hemin"/>
    <property type="match status" value="1"/>
</dbReference>
<keyword evidence="2" id="KW-0813">Transport</keyword>
<keyword evidence="5" id="KW-0547">Nucleotide-binding</keyword>
<dbReference type="InterPro" id="IPR017871">
    <property type="entry name" value="ABC_transporter-like_CS"/>
</dbReference>
<dbReference type="Gene3D" id="3.40.50.300">
    <property type="entry name" value="P-loop containing nucleotide triphosphate hydrolases"/>
    <property type="match status" value="1"/>
</dbReference>
<feature type="domain" description="ABC transporter" evidence="10">
    <location>
        <begin position="6"/>
        <end position="242"/>
    </location>
</feature>
<dbReference type="InterPro" id="IPR003593">
    <property type="entry name" value="AAA+_ATPase"/>
</dbReference>
<evidence type="ECO:0000313" key="12">
    <source>
        <dbReference type="Proteomes" id="UP001177120"/>
    </source>
</evidence>
<dbReference type="Proteomes" id="UP001177120">
    <property type="component" value="Unassembled WGS sequence"/>
</dbReference>
<sequence length="275" mass="30475">MNETHFCVRDLSLAYGKKRIIETLNIDIPIGHITALIGRNGSGKSTLLKAMARLIQPQGGAVYLDGKAIHEMPTREVSRRLAILPQHTQSPEGMTVEELVWHGRFPHQSVWGGRRKEDRQIVQWAMEMTGVAEWADRPLSSLSGGQRQRAWIAMALAQKTPLLLLDEPTTYLDLAYQIDLLDLLKRLNETEGITVVMVLHDINQAARYAHRLIALQDGKVVAQGTPSSVITPQTIESVFGIQAKVIADPVTGHPMCIPLTTATREDTQQPMALGQ</sequence>
<dbReference type="InterPro" id="IPR027417">
    <property type="entry name" value="P-loop_NTPase"/>
</dbReference>
<evidence type="ECO:0000256" key="5">
    <source>
        <dbReference type="ARBA" id="ARBA00022741"/>
    </source>
</evidence>
<evidence type="ECO:0000256" key="6">
    <source>
        <dbReference type="ARBA" id="ARBA00022840"/>
    </source>
</evidence>
<evidence type="ECO:0000256" key="1">
    <source>
        <dbReference type="ARBA" id="ARBA00004202"/>
    </source>
</evidence>
<dbReference type="EMBL" id="JAFHAP010000008">
    <property type="protein sequence ID" value="MBN2909453.1"/>
    <property type="molecule type" value="Genomic_DNA"/>
</dbReference>
<keyword evidence="7" id="KW-0408">Iron</keyword>
<evidence type="ECO:0000256" key="3">
    <source>
        <dbReference type="ARBA" id="ARBA00022475"/>
    </source>
</evidence>
<keyword evidence="8" id="KW-0406">Ion transport</keyword>
<keyword evidence="6 11" id="KW-0067">ATP-binding</keyword>
<dbReference type="SUPFAM" id="SSF52540">
    <property type="entry name" value="P-loop containing nucleoside triphosphate hydrolases"/>
    <property type="match status" value="1"/>
</dbReference>
<evidence type="ECO:0000256" key="7">
    <source>
        <dbReference type="ARBA" id="ARBA00023004"/>
    </source>
</evidence>
<dbReference type="PANTHER" id="PTHR42771">
    <property type="entry name" value="IRON(3+)-HYDROXAMATE IMPORT ATP-BINDING PROTEIN FHUC"/>
    <property type="match status" value="1"/>
</dbReference>
<dbReference type="RefSeq" id="WP_205494575.1">
    <property type="nucleotide sequence ID" value="NZ_JAFHAP010000008.1"/>
</dbReference>
<keyword evidence="9" id="KW-0472">Membrane</keyword>
<evidence type="ECO:0000256" key="2">
    <source>
        <dbReference type="ARBA" id="ARBA00022448"/>
    </source>
</evidence>
<proteinExistence type="predicted"/>
<dbReference type="InterPro" id="IPR003439">
    <property type="entry name" value="ABC_transporter-like_ATP-bd"/>
</dbReference>
<gene>
    <name evidence="11" type="ORF">JQC72_07925</name>
</gene>
<protein>
    <submittedName>
        <fullName evidence="11">ABC transporter ATP-binding protein</fullName>
    </submittedName>
</protein>